<dbReference type="GO" id="GO:0043161">
    <property type="term" value="P:proteasome-mediated ubiquitin-dependent protein catabolic process"/>
    <property type="evidence" value="ECO:0007669"/>
    <property type="project" value="TreeGrafter"/>
</dbReference>
<dbReference type="InterPro" id="IPR001012">
    <property type="entry name" value="UBX_dom"/>
</dbReference>
<name>A0A4U0W695_9PEZI</name>
<dbReference type="PANTHER" id="PTHR23333:SF20">
    <property type="entry name" value="NSFL1 COFACTOR P47"/>
    <property type="match status" value="1"/>
</dbReference>
<evidence type="ECO:0000313" key="5">
    <source>
        <dbReference type="Proteomes" id="UP000308768"/>
    </source>
</evidence>
<dbReference type="SMART" id="SM00553">
    <property type="entry name" value="SEP"/>
    <property type="match status" value="1"/>
</dbReference>
<evidence type="ECO:0000256" key="1">
    <source>
        <dbReference type="SAM" id="MobiDB-lite"/>
    </source>
</evidence>
<evidence type="ECO:0008006" key="6">
    <source>
        <dbReference type="Google" id="ProtNLM"/>
    </source>
</evidence>
<dbReference type="PROSITE" id="PS51399">
    <property type="entry name" value="SEP"/>
    <property type="match status" value="1"/>
</dbReference>
<dbReference type="Gene3D" id="3.30.420.210">
    <property type="entry name" value="SEP domain"/>
    <property type="match status" value="1"/>
</dbReference>
<feature type="region of interest" description="Disordered" evidence="1">
    <location>
        <begin position="165"/>
        <end position="208"/>
    </location>
</feature>
<dbReference type="InterPro" id="IPR012989">
    <property type="entry name" value="SEP_domain"/>
</dbReference>
<keyword evidence="5" id="KW-1185">Reference proteome</keyword>
<dbReference type="Pfam" id="PF00789">
    <property type="entry name" value="UBX"/>
    <property type="match status" value="1"/>
</dbReference>
<dbReference type="Gene3D" id="3.10.20.90">
    <property type="entry name" value="Phosphatidylinositol 3-kinase Catalytic Subunit, Chain A, domain 1"/>
    <property type="match status" value="1"/>
</dbReference>
<dbReference type="Pfam" id="PF14555">
    <property type="entry name" value="UBA_4"/>
    <property type="match status" value="1"/>
</dbReference>
<dbReference type="Gene3D" id="1.10.8.10">
    <property type="entry name" value="DNA helicase RuvA subunit, C-terminal domain"/>
    <property type="match status" value="1"/>
</dbReference>
<reference evidence="4 5" key="1">
    <citation type="submission" date="2017-03" db="EMBL/GenBank/DDBJ databases">
        <title>Genomes of endolithic fungi from Antarctica.</title>
        <authorList>
            <person name="Coleine C."/>
            <person name="Masonjones S."/>
            <person name="Stajich J.E."/>
        </authorList>
    </citation>
    <scope>NUCLEOTIDE SEQUENCE [LARGE SCALE GENOMIC DNA]</scope>
    <source>
        <strain evidence="4 5">CCFEE 5187</strain>
    </source>
</reference>
<dbReference type="GO" id="GO:0031468">
    <property type="term" value="P:nuclear membrane reassembly"/>
    <property type="evidence" value="ECO:0007669"/>
    <property type="project" value="TreeGrafter"/>
</dbReference>
<dbReference type="OrthoDB" id="25887at2759"/>
<dbReference type="FunFam" id="3.30.420.210:FF:000002">
    <property type="entry name" value="UBX domain-containing protein 1"/>
    <property type="match status" value="1"/>
</dbReference>
<dbReference type="GO" id="GO:0007030">
    <property type="term" value="P:Golgi organization"/>
    <property type="evidence" value="ECO:0007669"/>
    <property type="project" value="TreeGrafter"/>
</dbReference>
<dbReference type="AlphaFoldDB" id="A0A4U0W695"/>
<dbReference type="Pfam" id="PF08059">
    <property type="entry name" value="SEP"/>
    <property type="match status" value="1"/>
</dbReference>
<dbReference type="EMBL" id="NAJN01002104">
    <property type="protein sequence ID" value="TKA57603.1"/>
    <property type="molecule type" value="Genomic_DNA"/>
</dbReference>
<dbReference type="SUPFAM" id="SSF46934">
    <property type="entry name" value="UBA-like"/>
    <property type="match status" value="1"/>
</dbReference>
<feature type="compositionally biased region" description="Low complexity" evidence="1">
    <location>
        <begin position="317"/>
        <end position="342"/>
    </location>
</feature>
<organism evidence="4 5">
    <name type="scientific">Cryomyces minteri</name>
    <dbReference type="NCBI Taxonomy" id="331657"/>
    <lineage>
        <taxon>Eukaryota</taxon>
        <taxon>Fungi</taxon>
        <taxon>Dikarya</taxon>
        <taxon>Ascomycota</taxon>
        <taxon>Pezizomycotina</taxon>
        <taxon>Dothideomycetes</taxon>
        <taxon>Dothideomycetes incertae sedis</taxon>
        <taxon>Cryomyces</taxon>
    </lineage>
</organism>
<feature type="compositionally biased region" description="Acidic residues" evidence="1">
    <location>
        <begin position="47"/>
        <end position="57"/>
    </location>
</feature>
<dbReference type="STRING" id="331657.A0A4U0W695"/>
<dbReference type="InterPro" id="IPR009060">
    <property type="entry name" value="UBA-like_sf"/>
</dbReference>
<gene>
    <name evidence="4" type="ORF">B0A49_10086</name>
</gene>
<comment type="caution">
    <text evidence="4">The sequence shown here is derived from an EMBL/GenBank/DDBJ whole genome shotgun (WGS) entry which is preliminary data.</text>
</comment>
<feature type="domain" description="SEP" evidence="3">
    <location>
        <begin position="216"/>
        <end position="281"/>
    </location>
</feature>
<accession>A0A4U0W695</accession>
<dbReference type="InterPro" id="IPR029071">
    <property type="entry name" value="Ubiquitin-like_domsf"/>
</dbReference>
<dbReference type="Proteomes" id="UP000308768">
    <property type="component" value="Unassembled WGS sequence"/>
</dbReference>
<dbReference type="SUPFAM" id="SSF102848">
    <property type="entry name" value="NSFL1 (p97 ATPase) cofactor p47, SEP domain"/>
    <property type="match status" value="1"/>
</dbReference>
<feature type="domain" description="UBX" evidence="2">
    <location>
        <begin position="346"/>
        <end position="421"/>
    </location>
</feature>
<protein>
    <recommendedName>
        <fullName evidence="6">UBX domain-containing protein 1</fullName>
    </recommendedName>
</protein>
<dbReference type="PANTHER" id="PTHR23333">
    <property type="entry name" value="UBX DOMAIN CONTAINING PROTEIN"/>
    <property type="match status" value="1"/>
</dbReference>
<feature type="compositionally biased region" description="Low complexity" evidence="1">
    <location>
        <begin position="77"/>
        <end position="98"/>
    </location>
</feature>
<proteinExistence type="predicted"/>
<dbReference type="GO" id="GO:0005634">
    <property type="term" value="C:nucleus"/>
    <property type="evidence" value="ECO:0007669"/>
    <property type="project" value="TreeGrafter"/>
</dbReference>
<dbReference type="GO" id="GO:0005829">
    <property type="term" value="C:cytosol"/>
    <property type="evidence" value="ECO:0007669"/>
    <property type="project" value="TreeGrafter"/>
</dbReference>
<dbReference type="SUPFAM" id="SSF54236">
    <property type="entry name" value="Ubiquitin-like"/>
    <property type="match status" value="1"/>
</dbReference>
<feature type="region of interest" description="Disordered" evidence="1">
    <location>
        <begin position="43"/>
        <end position="136"/>
    </location>
</feature>
<dbReference type="InterPro" id="IPR036241">
    <property type="entry name" value="NSFL1C_SEP_dom_sf"/>
</dbReference>
<evidence type="ECO:0000313" key="4">
    <source>
        <dbReference type="EMBL" id="TKA57603.1"/>
    </source>
</evidence>
<dbReference type="GO" id="GO:0061025">
    <property type="term" value="P:membrane fusion"/>
    <property type="evidence" value="ECO:0007669"/>
    <property type="project" value="TreeGrafter"/>
</dbReference>
<dbReference type="SMART" id="SM00166">
    <property type="entry name" value="UBX"/>
    <property type="match status" value="1"/>
</dbReference>
<dbReference type="GO" id="GO:0000045">
    <property type="term" value="P:autophagosome assembly"/>
    <property type="evidence" value="ECO:0007669"/>
    <property type="project" value="TreeGrafter"/>
</dbReference>
<dbReference type="PROSITE" id="PS50033">
    <property type="entry name" value="UBX"/>
    <property type="match status" value="1"/>
</dbReference>
<feature type="region of interest" description="Disordered" evidence="1">
    <location>
        <begin position="284"/>
        <end position="348"/>
    </location>
</feature>
<evidence type="ECO:0000259" key="3">
    <source>
        <dbReference type="PROSITE" id="PS51399"/>
    </source>
</evidence>
<evidence type="ECO:0000259" key="2">
    <source>
        <dbReference type="PROSITE" id="PS50033"/>
    </source>
</evidence>
<dbReference type="GO" id="GO:0043130">
    <property type="term" value="F:ubiquitin binding"/>
    <property type="evidence" value="ECO:0007669"/>
    <property type="project" value="TreeGrafter"/>
</dbReference>
<sequence length="425" mass="45036">MDHDHDDLISQFCSVTGAAPHDAEPNLAANQWNLEAAVANYYASQEEVSDNEMDAEPNDPSTTPAAPSGGRTLGGTSASASASVSSASSSSAQPSSIARKPPPARGLRILRDLNQGGADSHAHGEGSDDEDEEQEFFAGGEKSGLAVQNPDGASSQDHIKKILQRAEQNAPRPGGDDEDRAPTTRFRGSGVTLGGEGQASRTIPDPTAALPRAPERVHRTLHLWHDGFSIDDGPLYRYDDPANSATLAMIHQGRAPLNLLNIQHGQEVDLVVSPHKDEDYVQPKQKYKPFSGSGQRLGSPVPSTFEHGSAGATSQQPTVTTGVATTATATSSSASSSAAPTADIDPSQPTLQLQIRLADGTRLQSRFNTSQTVGHVRAFVNAARPATRPWTLMTTFPTKELKDEAQVLGEMAEFKRGGVVVQKWV</sequence>
<dbReference type="CDD" id="cd14348">
    <property type="entry name" value="UBA_p47"/>
    <property type="match status" value="1"/>
</dbReference>
<dbReference type="CDD" id="cd01770">
    <property type="entry name" value="UBX_UBXN2"/>
    <property type="match status" value="1"/>
</dbReference>